<dbReference type="PANTHER" id="PTHR24421:SF63">
    <property type="entry name" value="SENSOR HISTIDINE KINASE DESK"/>
    <property type="match status" value="1"/>
</dbReference>
<evidence type="ECO:0000259" key="6">
    <source>
        <dbReference type="Pfam" id="PF07730"/>
    </source>
</evidence>
<dbReference type="Gene3D" id="2.60.40.10">
    <property type="entry name" value="Immunoglobulins"/>
    <property type="match status" value="1"/>
</dbReference>
<dbReference type="Proteomes" id="UP000501812">
    <property type="component" value="Chromosome"/>
</dbReference>
<dbReference type="GO" id="GO:0046983">
    <property type="term" value="F:protein dimerization activity"/>
    <property type="evidence" value="ECO:0007669"/>
    <property type="project" value="InterPro"/>
</dbReference>
<dbReference type="GO" id="GO:0016020">
    <property type="term" value="C:membrane"/>
    <property type="evidence" value="ECO:0007669"/>
    <property type="project" value="InterPro"/>
</dbReference>
<dbReference type="CDD" id="cd16917">
    <property type="entry name" value="HATPase_UhpB-NarQ-NarX-like"/>
    <property type="match status" value="1"/>
</dbReference>
<dbReference type="InterPro" id="IPR050482">
    <property type="entry name" value="Sensor_HK_TwoCompSys"/>
</dbReference>
<feature type="domain" description="Signal transduction histidine kinase subgroup 3 dimerisation and phosphoacceptor" evidence="6">
    <location>
        <begin position="644"/>
        <end position="708"/>
    </location>
</feature>
<feature type="signal peptide" evidence="5">
    <location>
        <begin position="1"/>
        <end position="23"/>
    </location>
</feature>
<evidence type="ECO:0000256" key="3">
    <source>
        <dbReference type="ARBA" id="ARBA00023012"/>
    </source>
</evidence>
<feature type="chain" id="PRO_5032359867" description="Signal transduction histidine kinase subgroup 3 dimerisation and phosphoacceptor domain-containing protein" evidence="5">
    <location>
        <begin position="24"/>
        <end position="849"/>
    </location>
</feature>
<evidence type="ECO:0000256" key="1">
    <source>
        <dbReference type="ARBA" id="ARBA00022679"/>
    </source>
</evidence>
<keyword evidence="5" id="KW-0732">Signal</keyword>
<dbReference type="Gene3D" id="3.30.565.10">
    <property type="entry name" value="Histidine kinase-like ATPase, C-terminal domain"/>
    <property type="match status" value="1"/>
</dbReference>
<dbReference type="KEGG" id="luo:HHL09_06800"/>
<dbReference type="Pfam" id="PF07730">
    <property type="entry name" value="HisKA_3"/>
    <property type="match status" value="1"/>
</dbReference>
<reference evidence="7 8" key="1">
    <citation type="submission" date="2020-04" db="EMBL/GenBank/DDBJ databases">
        <title>Luteolibacter sp. G-1-1-1 isolated from soil.</title>
        <authorList>
            <person name="Dahal R.H."/>
        </authorList>
    </citation>
    <scope>NUCLEOTIDE SEQUENCE [LARGE SCALE GENOMIC DNA]</scope>
    <source>
        <strain evidence="7 8">G-1-1-1</strain>
    </source>
</reference>
<evidence type="ECO:0000256" key="2">
    <source>
        <dbReference type="ARBA" id="ARBA00022777"/>
    </source>
</evidence>
<evidence type="ECO:0000256" key="5">
    <source>
        <dbReference type="SAM" id="SignalP"/>
    </source>
</evidence>
<keyword evidence="3" id="KW-0902">Two-component regulatory system</keyword>
<dbReference type="SUPFAM" id="SSF55874">
    <property type="entry name" value="ATPase domain of HSP90 chaperone/DNA topoisomerase II/histidine kinase"/>
    <property type="match status" value="1"/>
</dbReference>
<dbReference type="InterPro" id="IPR036890">
    <property type="entry name" value="HATPase_C_sf"/>
</dbReference>
<evidence type="ECO:0000256" key="4">
    <source>
        <dbReference type="SAM" id="Phobius"/>
    </source>
</evidence>
<dbReference type="InterPro" id="IPR011712">
    <property type="entry name" value="Sig_transdc_His_kin_sub3_dim/P"/>
</dbReference>
<dbReference type="InterPro" id="IPR013783">
    <property type="entry name" value="Ig-like_fold"/>
</dbReference>
<dbReference type="Pfam" id="PF13385">
    <property type="entry name" value="Laminin_G_3"/>
    <property type="match status" value="1"/>
</dbReference>
<dbReference type="RefSeq" id="WP_169453816.1">
    <property type="nucleotide sequence ID" value="NZ_CP051774.1"/>
</dbReference>
<dbReference type="PANTHER" id="PTHR24421">
    <property type="entry name" value="NITRATE/NITRITE SENSOR PROTEIN NARX-RELATED"/>
    <property type="match status" value="1"/>
</dbReference>
<keyword evidence="1" id="KW-0808">Transferase</keyword>
<proteinExistence type="predicted"/>
<dbReference type="GO" id="GO:0000155">
    <property type="term" value="F:phosphorelay sensor kinase activity"/>
    <property type="evidence" value="ECO:0007669"/>
    <property type="project" value="InterPro"/>
</dbReference>
<evidence type="ECO:0000313" key="8">
    <source>
        <dbReference type="Proteomes" id="UP000501812"/>
    </source>
</evidence>
<keyword evidence="4" id="KW-1133">Transmembrane helix</keyword>
<keyword evidence="4" id="KW-0812">Transmembrane</keyword>
<dbReference type="SUPFAM" id="SSF49899">
    <property type="entry name" value="Concanavalin A-like lectins/glucanases"/>
    <property type="match status" value="1"/>
</dbReference>
<feature type="transmembrane region" description="Helical" evidence="4">
    <location>
        <begin position="602"/>
        <end position="623"/>
    </location>
</feature>
<gene>
    <name evidence="7" type="ORF">HHL09_06800</name>
</gene>
<name>A0A858RFI3_9BACT</name>
<protein>
    <recommendedName>
        <fullName evidence="6">Signal transduction histidine kinase subgroup 3 dimerisation and phosphoacceptor domain-containing protein</fullName>
    </recommendedName>
</protein>
<dbReference type="Gene3D" id="2.60.120.200">
    <property type="match status" value="1"/>
</dbReference>
<dbReference type="EMBL" id="CP051774">
    <property type="protein sequence ID" value="QJE95502.1"/>
    <property type="molecule type" value="Genomic_DNA"/>
</dbReference>
<dbReference type="AlphaFoldDB" id="A0A858RFI3"/>
<evidence type="ECO:0000313" key="7">
    <source>
        <dbReference type="EMBL" id="QJE95502.1"/>
    </source>
</evidence>
<keyword evidence="8" id="KW-1185">Reference proteome</keyword>
<dbReference type="InterPro" id="IPR013320">
    <property type="entry name" value="ConA-like_dom_sf"/>
</dbReference>
<keyword evidence="4" id="KW-0472">Membrane</keyword>
<accession>A0A858RFI3</accession>
<keyword evidence="2" id="KW-0418">Kinase</keyword>
<sequence>MRRGFPRKWLVMLFAAIGIPAHGAPAFLPYTADEQTLHLWHLDEAGPPFKDDGVSPTPLLGLINGAQASQAPFPGFGAAVAFNHDQQNEGSGVRRPYGPILLAKPSLDYGPKDNVDAPFPITGSDGAFTIEALIKLDFLPEDSPGLALDIVSMDDDDQKNRVFIFRIEKPGFLSFLPISGDAVRGGGLATIPTSGTHAIRTGEWYHVAVAYDGRETAVNNLKLYWTRLSAGNETANLIGQGTLTADLSRNLGDFAIGNSGKFSSIYGPWEFFPGSIDEVRISGIARKPYDFCFVSEDAKYRAEEITKRTPPKKPKLEMMLQQVLVGEVPVPIPDGGAPLVLGAGNHRLDFDFGFLSGVTADPLAVRCRLEGLDDEWYPSARGMTMEWEMLDASGALLARRVFPVTGSSQGWEIDAINSPMVRRTEPLFVPEMTRKLRVSISSGTPDTTGTWVIDKFSLARSSDPTTNLWTNGDFSYGERINQIGGIPAGWERRGTEPAIARVMQLIGNSALGLLDAEQDHSAMWTSVSDLDVRPARGGETFLLGWSEAYNVIPGALLRATYMNVPSGQYTFRAIAIGTEADPGTTQFSFPIIIQQPFYKHGWFMPVAVSAGVLMVGLMFFAAYRRRTRHRLAAVRLQHALERDRARIARDMHDDLGTRVTVLNLAASFVRRAIEGDPERARQQVLRLETAARDLVTAMDGLVWAVNPSNDTLDHLAVHLAAVAQEIFRDSHAKLRIDIPQDLPALPIMSDFRHHFALGVKEALHNVLKHAGPCEVSFSLRMVDDMLLAEVVDTGRGFDTMAPQEGNGLHNLAARFEELGGSCVIASVPGKGTRAVFRCQLPKVAALPRT</sequence>
<dbReference type="Gene3D" id="1.20.5.1930">
    <property type="match status" value="1"/>
</dbReference>
<organism evidence="7 8">
    <name type="scientific">Luteolibacter luteus</name>
    <dbReference type="NCBI Taxonomy" id="2728835"/>
    <lineage>
        <taxon>Bacteria</taxon>
        <taxon>Pseudomonadati</taxon>
        <taxon>Verrucomicrobiota</taxon>
        <taxon>Verrucomicrobiia</taxon>
        <taxon>Verrucomicrobiales</taxon>
        <taxon>Verrucomicrobiaceae</taxon>
        <taxon>Luteolibacter</taxon>
    </lineage>
</organism>